<dbReference type="InterPro" id="IPR042240">
    <property type="entry name" value="CHASE_sf"/>
</dbReference>
<dbReference type="CDD" id="cd00082">
    <property type="entry name" value="HisKA"/>
    <property type="match status" value="1"/>
</dbReference>
<dbReference type="InterPro" id="IPR004358">
    <property type="entry name" value="Sig_transdc_His_kin-like_C"/>
</dbReference>
<dbReference type="Gene3D" id="1.10.287.130">
    <property type="match status" value="1"/>
</dbReference>
<dbReference type="InterPro" id="IPR035965">
    <property type="entry name" value="PAS-like_dom_sf"/>
</dbReference>
<dbReference type="Gene3D" id="1.20.120.160">
    <property type="entry name" value="HPT domain"/>
    <property type="match status" value="1"/>
</dbReference>
<dbReference type="Gene3D" id="3.30.565.10">
    <property type="entry name" value="Histidine kinase-like ATPase, C-terminal domain"/>
    <property type="match status" value="1"/>
</dbReference>
<dbReference type="PROSITE" id="PS50112">
    <property type="entry name" value="PAS"/>
    <property type="match status" value="2"/>
</dbReference>
<dbReference type="InterPro" id="IPR036641">
    <property type="entry name" value="HPT_dom_sf"/>
</dbReference>
<dbReference type="InterPro" id="IPR036097">
    <property type="entry name" value="HisK_dim/P_sf"/>
</dbReference>
<dbReference type="InterPro" id="IPR003594">
    <property type="entry name" value="HATPase_dom"/>
</dbReference>
<dbReference type="InterPro" id="IPR011006">
    <property type="entry name" value="CheY-like_superfamily"/>
</dbReference>
<feature type="modified residue" description="4-aspartylphosphate" evidence="13">
    <location>
        <position position="1074"/>
    </location>
</feature>
<dbReference type="CDD" id="cd16922">
    <property type="entry name" value="HATPase_EvgS-ArcB-TorS-like"/>
    <property type="match status" value="1"/>
</dbReference>
<evidence type="ECO:0000256" key="6">
    <source>
        <dbReference type="ARBA" id="ARBA00022692"/>
    </source>
</evidence>
<keyword evidence="9 14" id="KW-1133">Transmembrane helix</keyword>
<dbReference type="SUPFAM" id="SSF47226">
    <property type="entry name" value="Histidine-containing phosphotransfer domain, HPT domain"/>
    <property type="match status" value="1"/>
</dbReference>
<dbReference type="SMART" id="SM00387">
    <property type="entry name" value="HATPase_c"/>
    <property type="match status" value="1"/>
</dbReference>
<dbReference type="Proteomes" id="UP001201549">
    <property type="component" value="Unassembled WGS sequence"/>
</dbReference>
<evidence type="ECO:0000256" key="4">
    <source>
        <dbReference type="ARBA" id="ARBA00022475"/>
    </source>
</evidence>
<feature type="transmembrane region" description="Helical" evidence="14">
    <location>
        <begin position="12"/>
        <end position="32"/>
    </location>
</feature>
<dbReference type="Gene3D" id="2.10.70.100">
    <property type="match status" value="1"/>
</dbReference>
<dbReference type="Pfam" id="PF00072">
    <property type="entry name" value="Response_reg"/>
    <property type="match status" value="2"/>
</dbReference>
<dbReference type="InterPro" id="IPR000014">
    <property type="entry name" value="PAS"/>
</dbReference>
<feature type="domain" description="PAS" evidence="17">
    <location>
        <begin position="503"/>
        <end position="532"/>
    </location>
</feature>
<dbReference type="InterPro" id="IPR001610">
    <property type="entry name" value="PAC"/>
</dbReference>
<evidence type="ECO:0000259" key="20">
    <source>
        <dbReference type="PROSITE" id="PS50894"/>
    </source>
</evidence>
<evidence type="ECO:0000313" key="21">
    <source>
        <dbReference type="EMBL" id="MCS4555929.1"/>
    </source>
</evidence>
<proteinExistence type="predicted"/>
<accession>A0ABT2FHW6</accession>
<feature type="domain" description="Response regulatory" evidence="16">
    <location>
        <begin position="1020"/>
        <end position="1142"/>
    </location>
</feature>
<feature type="modified residue" description="Phosphohistidine" evidence="12">
    <location>
        <position position="1349"/>
    </location>
</feature>
<feature type="domain" description="Histidine kinase" evidence="15">
    <location>
        <begin position="783"/>
        <end position="1004"/>
    </location>
</feature>
<dbReference type="CDD" id="cd00130">
    <property type="entry name" value="PAS"/>
    <property type="match status" value="2"/>
</dbReference>
<dbReference type="Gene3D" id="3.30.450.20">
    <property type="entry name" value="PAS domain"/>
    <property type="match status" value="3"/>
</dbReference>
<evidence type="ECO:0000259" key="16">
    <source>
        <dbReference type="PROSITE" id="PS50110"/>
    </source>
</evidence>
<dbReference type="Pfam" id="PF08447">
    <property type="entry name" value="PAS_3"/>
    <property type="match status" value="1"/>
</dbReference>
<evidence type="ECO:0000256" key="8">
    <source>
        <dbReference type="ARBA" id="ARBA00022840"/>
    </source>
</evidence>
<dbReference type="EMBL" id="JAKOGG010000003">
    <property type="protein sequence ID" value="MCS4555929.1"/>
    <property type="molecule type" value="Genomic_DNA"/>
</dbReference>
<dbReference type="Pfam" id="PF00989">
    <property type="entry name" value="PAS"/>
    <property type="match status" value="1"/>
</dbReference>
<dbReference type="RefSeq" id="WP_238895340.1">
    <property type="nucleotide sequence ID" value="NZ_JAKOGG010000003.1"/>
</dbReference>
<dbReference type="Pfam" id="PF03924">
    <property type="entry name" value="CHASE"/>
    <property type="match status" value="1"/>
</dbReference>
<keyword evidence="10" id="KW-0902">Two-component regulatory system</keyword>
<evidence type="ECO:0000259" key="17">
    <source>
        <dbReference type="PROSITE" id="PS50112"/>
    </source>
</evidence>
<keyword evidence="7" id="KW-0547">Nucleotide-binding</keyword>
<dbReference type="CDD" id="cd00088">
    <property type="entry name" value="HPT"/>
    <property type="match status" value="1"/>
</dbReference>
<dbReference type="PANTHER" id="PTHR45339:SF1">
    <property type="entry name" value="HYBRID SIGNAL TRANSDUCTION HISTIDINE KINASE J"/>
    <property type="match status" value="1"/>
</dbReference>
<evidence type="ECO:0000256" key="11">
    <source>
        <dbReference type="ARBA" id="ARBA00023136"/>
    </source>
</evidence>
<comment type="caution">
    <text evidence="21">The sequence shown here is derived from an EMBL/GenBank/DDBJ whole genome shotgun (WGS) entry which is preliminary data.</text>
</comment>
<feature type="domain" description="PAC" evidence="18">
    <location>
        <begin position="713"/>
        <end position="765"/>
    </location>
</feature>
<evidence type="ECO:0000259" key="19">
    <source>
        <dbReference type="PROSITE" id="PS50839"/>
    </source>
</evidence>
<protein>
    <recommendedName>
        <fullName evidence="3">histidine kinase</fullName>
        <ecNumber evidence="3">2.7.13.3</ecNumber>
    </recommendedName>
</protein>
<evidence type="ECO:0000256" key="5">
    <source>
        <dbReference type="ARBA" id="ARBA00022553"/>
    </source>
</evidence>
<dbReference type="Pfam" id="PF02518">
    <property type="entry name" value="HATPase_c"/>
    <property type="match status" value="1"/>
</dbReference>
<feature type="modified residue" description="4-aspartylphosphate" evidence="13">
    <location>
        <position position="1216"/>
    </location>
</feature>
<evidence type="ECO:0000256" key="2">
    <source>
        <dbReference type="ARBA" id="ARBA00004651"/>
    </source>
</evidence>
<dbReference type="EC" id="2.7.13.3" evidence="3"/>
<dbReference type="SMART" id="SM00448">
    <property type="entry name" value="REC"/>
    <property type="match status" value="2"/>
</dbReference>
<keyword evidence="8" id="KW-0067">ATP-binding</keyword>
<dbReference type="SUPFAM" id="SSF55785">
    <property type="entry name" value="PYP-like sensor domain (PAS domain)"/>
    <property type="match status" value="3"/>
</dbReference>
<dbReference type="InterPro" id="IPR001789">
    <property type="entry name" value="Sig_transdc_resp-reg_receiver"/>
</dbReference>
<evidence type="ECO:0000256" key="13">
    <source>
        <dbReference type="PROSITE-ProRule" id="PRU00169"/>
    </source>
</evidence>
<dbReference type="SUPFAM" id="SSF55874">
    <property type="entry name" value="ATPase domain of HSP90 chaperone/DNA topoisomerase II/histidine kinase"/>
    <property type="match status" value="1"/>
</dbReference>
<dbReference type="SUPFAM" id="SSF52172">
    <property type="entry name" value="CheY-like"/>
    <property type="match status" value="2"/>
</dbReference>
<keyword evidence="6 14" id="KW-0812">Transmembrane</keyword>
<reference evidence="22" key="2">
    <citation type="submission" date="2023-07" db="EMBL/GenBank/DDBJ databases">
        <title>Shewanella mangrovi sp. nov., an acetaldehyde- degrading bacterium isolated from mangrove sediment.</title>
        <authorList>
            <person name="Liu Y."/>
        </authorList>
    </citation>
    <scope>NUCLEOTIDE SEQUENCE [LARGE SCALE GENOMIC DNA]</scope>
    <source>
        <strain evidence="22">C32</strain>
    </source>
</reference>
<keyword evidence="22" id="KW-1185">Reference proteome</keyword>
<dbReference type="InterPro" id="IPR013767">
    <property type="entry name" value="PAS_fold"/>
</dbReference>
<dbReference type="SMART" id="SM00388">
    <property type="entry name" value="HisKA"/>
    <property type="match status" value="1"/>
</dbReference>
<feature type="domain" description="CHASE" evidence="19">
    <location>
        <begin position="77"/>
        <end position="243"/>
    </location>
</feature>
<reference evidence="21 22" key="1">
    <citation type="submission" date="2022-02" db="EMBL/GenBank/DDBJ databases">
        <authorList>
            <person name="Zhuang L."/>
        </authorList>
    </citation>
    <scope>NUCLEOTIDE SEQUENCE [LARGE SCALE GENOMIC DNA]</scope>
    <source>
        <strain evidence="21 22">C32</strain>
    </source>
</reference>
<feature type="domain" description="PAS" evidence="17">
    <location>
        <begin position="342"/>
        <end position="413"/>
    </location>
</feature>
<dbReference type="InterPro" id="IPR003661">
    <property type="entry name" value="HisK_dim/P_dom"/>
</dbReference>
<gene>
    <name evidence="21" type="ORF">L9G74_05705</name>
</gene>
<evidence type="ECO:0000256" key="12">
    <source>
        <dbReference type="PROSITE-ProRule" id="PRU00110"/>
    </source>
</evidence>
<dbReference type="Pfam" id="PF01627">
    <property type="entry name" value="Hpt"/>
    <property type="match status" value="1"/>
</dbReference>
<dbReference type="SMART" id="SM00091">
    <property type="entry name" value="PAS"/>
    <property type="match status" value="3"/>
</dbReference>
<dbReference type="InterPro" id="IPR036890">
    <property type="entry name" value="HATPase_C_sf"/>
</dbReference>
<dbReference type="Gene3D" id="3.40.50.2300">
    <property type="match status" value="2"/>
</dbReference>
<evidence type="ECO:0000256" key="1">
    <source>
        <dbReference type="ARBA" id="ARBA00000085"/>
    </source>
</evidence>
<evidence type="ECO:0000259" key="18">
    <source>
        <dbReference type="PROSITE" id="PS50113"/>
    </source>
</evidence>
<dbReference type="InterPro" id="IPR008207">
    <property type="entry name" value="Sig_transdc_His_kin_Hpt_dom"/>
</dbReference>
<feature type="domain" description="PAC" evidence="18">
    <location>
        <begin position="415"/>
        <end position="468"/>
    </location>
</feature>
<keyword evidence="4" id="KW-1003">Cell membrane</keyword>
<feature type="domain" description="HPt" evidence="20">
    <location>
        <begin position="1310"/>
        <end position="1411"/>
    </location>
</feature>
<evidence type="ECO:0000256" key="10">
    <source>
        <dbReference type="ARBA" id="ARBA00023012"/>
    </source>
</evidence>
<evidence type="ECO:0000256" key="14">
    <source>
        <dbReference type="SAM" id="Phobius"/>
    </source>
</evidence>
<keyword evidence="11 14" id="KW-0472">Membrane</keyword>
<feature type="transmembrane region" description="Helical" evidence="14">
    <location>
        <begin position="309"/>
        <end position="330"/>
    </location>
</feature>
<dbReference type="InterPro" id="IPR005467">
    <property type="entry name" value="His_kinase_dom"/>
</dbReference>
<evidence type="ECO:0000256" key="9">
    <source>
        <dbReference type="ARBA" id="ARBA00022989"/>
    </source>
</evidence>
<dbReference type="PANTHER" id="PTHR45339">
    <property type="entry name" value="HYBRID SIGNAL TRANSDUCTION HISTIDINE KINASE J"/>
    <property type="match status" value="1"/>
</dbReference>
<dbReference type="PRINTS" id="PR00344">
    <property type="entry name" value="BCTRLSENSOR"/>
</dbReference>
<evidence type="ECO:0000313" key="22">
    <source>
        <dbReference type="Proteomes" id="UP001201549"/>
    </source>
</evidence>
<dbReference type="PROSITE" id="PS50110">
    <property type="entry name" value="RESPONSE_REGULATORY"/>
    <property type="match status" value="2"/>
</dbReference>
<dbReference type="Gene3D" id="3.30.450.350">
    <property type="entry name" value="CHASE domain"/>
    <property type="match status" value="1"/>
</dbReference>
<evidence type="ECO:0000259" key="15">
    <source>
        <dbReference type="PROSITE" id="PS50109"/>
    </source>
</evidence>
<comment type="subcellular location">
    <subcellularLocation>
        <location evidence="2">Cell membrane</location>
        <topology evidence="2">Multi-pass membrane protein</topology>
    </subcellularLocation>
</comment>
<feature type="domain" description="PAC" evidence="18">
    <location>
        <begin position="578"/>
        <end position="630"/>
    </location>
</feature>
<comment type="catalytic activity">
    <reaction evidence="1">
        <text>ATP + protein L-histidine = ADP + protein N-phospho-L-histidine.</text>
        <dbReference type="EC" id="2.7.13.3"/>
    </reaction>
</comment>
<dbReference type="InterPro" id="IPR013655">
    <property type="entry name" value="PAS_fold_3"/>
</dbReference>
<dbReference type="PROSITE" id="PS50839">
    <property type="entry name" value="CHASE"/>
    <property type="match status" value="1"/>
</dbReference>
<sequence>MGLWLSRLHHHRWVISTLISGLLLTFFASFTIRDLNQHHINEAVLDSANPLFERITDRFNRFNYGLQEARTAVLAGGARYVALEDFRRFGQTLDLEESFPGSRGFGFIRRVPADELSAFIDGARADGRLDFKIQELAPHTGDHFVLQYLEPYQISTNYQAIGVDIASEPRRRETALAAMLSGDVRITPTIELSLDDSRAQNSFLMLMPVYERGVTPASFEQRNQACFGWLVAPIESDRVLDDLAPDPQMLRFLLSDATEGTDVEPFYSNSDIEGEYPLERDIVMMGRVWRFHLSVTPQYVKQLHLFPQLLITVVGILISILAAVSVNLFIDQLRSRQRLTQEQTKLHAIVESSADAIIGKTIDGTVMSWNSGAEKIFGYSADEAIGKPLKSLIIPERLRFEEDEILSRIRKGENVNVYESMRRCKDGHEIPVASTVSPIFASDGRVIGAAKTVRDISRQKNADAKIRELNTNLEHQVAQRTAELAEVNLLFKTVLAAASEFGIIATDTRGVIQFFNQGGERMLGYSAAELVGIRTPEIFHDRQELQNHAKRLQQEVGESVSGFDLFVYKAKNGRREAEYQEWTYIAKNGRRFPIRLVVTAMRDEKNDIVGYLGIASDITDEKAAQAALHEAQEQLVTSSQTLLTASRTAGLGIWQIQYSDYSVTWNDKMYELYHQQNSVEPMTFARWSAMVHPDDIESVLTSLKNASEEGVEYTLAFRVQLEDGCERIFQGASTIECSANGTPLRMIGINIDITEDRRLKQSLIEAKERADAASEAKSMFLANMSHEIRTPMNAVLGMLQLLLKTSLQPKQRDFAAKARMAATSLLSLLNDILDYSKIESGKLEIDPYPFDLNELMQHLAVVMSGNLRDKSIELLFDFDERMPPHLVGDELRIQQVLMNLLSNAIKFTDEGEVIVKTRLVDLDEGNATITISVKDTGIGISAEQQARIFDGFTQAEASITRRYGGTGLGLVICRQLVALMGGELLLSSELGKGSCFSFTLTLPVNNNIDWQPERIASQPKLLVVDDNPVSRRLATESLLRLQTKVDAVDNGDAALHLLKQAETQGEPYDCVLLDWLMPQMDGVTLAGSIRELLAPQNLPKMILLSAANHEDLPTLSNSSPFDLVLSKPITISHLAQAVTNVLAGISMIEADIAHESPSASLQGLRVLLVEDNSFNQAVATELLTGEGAEVTLAVDGQDGVNQLRQNPSAFDVVLMDMQMPKMDGLTATRLLRQDERFASLPIVAMTANVSQQDQDACRAAGMNEHLAKPLDFPEVVATLQRVTARALVPVSDADVAKDPLTKVLQRFGGNTALYRKLLVEFKQSFTELLQQLDGAINAQQWPQVQTILHTMKGTSGTAGLVSLYDAVVELERHSKQQSAAELPLTMADCVAQLTSLSTQEYQQLQQQLAARAEQDSGPVAEVELSQLLEELLESLQAGNMKAIELAEQLVAQIDDSQRDAAQQLLHMTENLQFDLALQQLKALMEQL</sequence>
<dbReference type="SUPFAM" id="SSF47384">
    <property type="entry name" value="Homodimeric domain of signal transducing histidine kinase"/>
    <property type="match status" value="1"/>
</dbReference>
<dbReference type="SMART" id="SM01079">
    <property type="entry name" value="CHASE"/>
    <property type="match status" value="1"/>
</dbReference>
<dbReference type="CDD" id="cd17546">
    <property type="entry name" value="REC_hyHK_CKI1_RcsC-like"/>
    <property type="match status" value="2"/>
</dbReference>
<dbReference type="PROSITE" id="PS50894">
    <property type="entry name" value="HPT"/>
    <property type="match status" value="1"/>
</dbReference>
<dbReference type="Pfam" id="PF13426">
    <property type="entry name" value="PAS_9"/>
    <property type="match status" value="1"/>
</dbReference>
<keyword evidence="5 13" id="KW-0597">Phosphoprotein</keyword>
<dbReference type="PROSITE" id="PS50109">
    <property type="entry name" value="HIS_KIN"/>
    <property type="match status" value="1"/>
</dbReference>
<evidence type="ECO:0000256" key="3">
    <source>
        <dbReference type="ARBA" id="ARBA00012438"/>
    </source>
</evidence>
<evidence type="ECO:0000256" key="7">
    <source>
        <dbReference type="ARBA" id="ARBA00022741"/>
    </source>
</evidence>
<organism evidence="21 22">
    <name type="scientific">Shewanella electrica</name>
    <dbReference type="NCBI Taxonomy" id="515560"/>
    <lineage>
        <taxon>Bacteria</taxon>
        <taxon>Pseudomonadati</taxon>
        <taxon>Pseudomonadota</taxon>
        <taxon>Gammaproteobacteria</taxon>
        <taxon>Alteromonadales</taxon>
        <taxon>Shewanellaceae</taxon>
        <taxon>Shewanella</taxon>
    </lineage>
</organism>
<dbReference type="InterPro" id="IPR006189">
    <property type="entry name" value="CHASE_dom"/>
</dbReference>
<feature type="domain" description="Response regulatory" evidence="16">
    <location>
        <begin position="1165"/>
        <end position="1283"/>
    </location>
</feature>
<dbReference type="PROSITE" id="PS50113">
    <property type="entry name" value="PAC"/>
    <property type="match status" value="3"/>
</dbReference>
<dbReference type="NCBIfam" id="TIGR00229">
    <property type="entry name" value="sensory_box"/>
    <property type="match status" value="2"/>
</dbReference>
<dbReference type="InterPro" id="IPR000700">
    <property type="entry name" value="PAS-assoc_C"/>
</dbReference>
<dbReference type="SMART" id="SM00086">
    <property type="entry name" value="PAC"/>
    <property type="match status" value="3"/>
</dbReference>
<name>A0ABT2FHW6_9GAMM</name>
<dbReference type="Pfam" id="PF00512">
    <property type="entry name" value="HisKA"/>
    <property type="match status" value="1"/>
</dbReference>